<reference evidence="2 3" key="1">
    <citation type="submission" date="2008-04" db="EMBL/GenBank/DDBJ databases">
        <title>Draft genome sequence of Bacteroides intestinalis (DSM 17393).</title>
        <authorList>
            <person name="Sudarsanam P."/>
            <person name="Ley R."/>
            <person name="Guruge J."/>
            <person name="Turnbaugh P.J."/>
            <person name="Mahowald M."/>
            <person name="Liep D."/>
            <person name="Gordon J."/>
        </authorList>
    </citation>
    <scope>NUCLEOTIDE SEQUENCE [LARGE SCALE GENOMIC DNA]</scope>
    <source>
        <strain evidence="2 3">DSM 17393</strain>
    </source>
</reference>
<reference evidence="2 3" key="2">
    <citation type="submission" date="2008-04" db="EMBL/GenBank/DDBJ databases">
        <authorList>
            <person name="Fulton L."/>
            <person name="Clifton S."/>
            <person name="Fulton B."/>
            <person name="Xu J."/>
            <person name="Minx P."/>
            <person name="Pepin K.H."/>
            <person name="Johnson M."/>
            <person name="Thiruvilangam P."/>
            <person name="Bhonagiri V."/>
            <person name="Nash W.E."/>
            <person name="Mardis E.R."/>
            <person name="Wilson R.K."/>
        </authorList>
    </citation>
    <scope>NUCLEOTIDE SEQUENCE [LARGE SCALE GENOMIC DNA]</scope>
    <source>
        <strain evidence="2 3">DSM 17393</strain>
    </source>
</reference>
<organism evidence="2 3">
    <name type="scientific">Bacteroides intestinalis DSM 17393</name>
    <dbReference type="NCBI Taxonomy" id="471870"/>
    <lineage>
        <taxon>Bacteria</taxon>
        <taxon>Pseudomonadati</taxon>
        <taxon>Bacteroidota</taxon>
        <taxon>Bacteroidia</taxon>
        <taxon>Bacteroidales</taxon>
        <taxon>Bacteroidaceae</taxon>
        <taxon>Bacteroides</taxon>
    </lineage>
</organism>
<keyword evidence="1" id="KW-1133">Transmembrane helix</keyword>
<proteinExistence type="predicted"/>
<gene>
    <name evidence="2" type="ORF">BACINT_01349</name>
</gene>
<accession>B3CA35</accession>
<feature type="transmembrane region" description="Helical" evidence="1">
    <location>
        <begin position="53"/>
        <end position="77"/>
    </location>
</feature>
<dbReference type="EMBL" id="ABJL02000007">
    <property type="protein sequence ID" value="EDV06264.1"/>
    <property type="molecule type" value="Genomic_DNA"/>
</dbReference>
<evidence type="ECO:0000313" key="2">
    <source>
        <dbReference type="EMBL" id="EDV06264.1"/>
    </source>
</evidence>
<feature type="transmembrane region" description="Helical" evidence="1">
    <location>
        <begin position="12"/>
        <end position="33"/>
    </location>
</feature>
<protein>
    <submittedName>
        <fullName evidence="2">Uncharacterized protein</fullName>
    </submittedName>
</protein>
<dbReference type="AlphaFoldDB" id="B3CA35"/>
<dbReference type="STRING" id="471870.BACINT_01349"/>
<evidence type="ECO:0000313" key="3">
    <source>
        <dbReference type="Proteomes" id="UP000004596"/>
    </source>
</evidence>
<sequence length="99" mass="10556">MSIVPDADKTLTTATVAIIAGMIRVLAMCVSYVEATLALAIPNAPIVDTILASVVRIAVIFPVLVVLIAAMILAFAMMKIQSRTIRMTVMVPNVRSVED</sequence>
<dbReference type="Proteomes" id="UP000004596">
    <property type="component" value="Unassembled WGS sequence"/>
</dbReference>
<keyword evidence="1" id="KW-0812">Transmembrane</keyword>
<comment type="caution">
    <text evidence="2">The sequence shown here is derived from an EMBL/GenBank/DDBJ whole genome shotgun (WGS) entry which is preliminary data.</text>
</comment>
<name>B3CA35_9BACE</name>
<keyword evidence="1" id="KW-0472">Membrane</keyword>
<evidence type="ECO:0000256" key="1">
    <source>
        <dbReference type="SAM" id="Phobius"/>
    </source>
</evidence>